<organism evidence="1 2">
    <name type="scientific">Labeo rohita</name>
    <name type="common">Indian major carp</name>
    <name type="synonym">Cyprinus rohita</name>
    <dbReference type="NCBI Taxonomy" id="84645"/>
    <lineage>
        <taxon>Eukaryota</taxon>
        <taxon>Metazoa</taxon>
        <taxon>Chordata</taxon>
        <taxon>Craniata</taxon>
        <taxon>Vertebrata</taxon>
        <taxon>Euteleostomi</taxon>
        <taxon>Actinopterygii</taxon>
        <taxon>Neopterygii</taxon>
        <taxon>Teleostei</taxon>
        <taxon>Ostariophysi</taxon>
        <taxon>Cypriniformes</taxon>
        <taxon>Cyprinidae</taxon>
        <taxon>Labeoninae</taxon>
        <taxon>Labeonini</taxon>
        <taxon>Labeo</taxon>
    </lineage>
</organism>
<dbReference type="Proteomes" id="UP000830375">
    <property type="component" value="Unassembled WGS sequence"/>
</dbReference>
<evidence type="ECO:0000313" key="2">
    <source>
        <dbReference type="Proteomes" id="UP000830375"/>
    </source>
</evidence>
<name>A0ABQ8L271_LABRO</name>
<gene>
    <name evidence="1" type="ORF">H4Q32_028366</name>
</gene>
<keyword evidence="2" id="KW-1185">Reference proteome</keyword>
<evidence type="ECO:0000313" key="1">
    <source>
        <dbReference type="EMBL" id="KAI2643811.1"/>
    </source>
</evidence>
<dbReference type="EMBL" id="JACTAM010002736">
    <property type="protein sequence ID" value="KAI2643811.1"/>
    <property type="molecule type" value="Genomic_DNA"/>
</dbReference>
<accession>A0ABQ8L271</accession>
<proteinExistence type="predicted"/>
<reference evidence="1 2" key="1">
    <citation type="submission" date="2022-01" db="EMBL/GenBank/DDBJ databases">
        <title>A high-quality chromosome-level genome assembly of rohu carp, Labeo rohita.</title>
        <authorList>
            <person name="Arick M.A. II"/>
            <person name="Hsu C.-Y."/>
            <person name="Magbanua Z."/>
            <person name="Pechanova O."/>
            <person name="Grover C."/>
            <person name="Miller E."/>
            <person name="Thrash A."/>
            <person name="Ezzel L."/>
            <person name="Alam S."/>
            <person name="Benzie J."/>
            <person name="Hamilton M."/>
            <person name="Karsi A."/>
            <person name="Lawrence M.L."/>
            <person name="Peterson D.G."/>
        </authorList>
    </citation>
    <scope>NUCLEOTIDE SEQUENCE [LARGE SCALE GENOMIC DNA]</scope>
    <source>
        <strain evidence="2">BAU-BD-2019</strain>
        <tissue evidence="1">Blood</tissue>
    </source>
</reference>
<protein>
    <submittedName>
        <fullName evidence="1">Nucleic-acid-binding protein from transposon X-element</fullName>
    </submittedName>
</protein>
<comment type="caution">
    <text evidence="1">The sequence shown here is derived from an EMBL/GenBank/DDBJ whole genome shotgun (WGS) entry which is preliminary data.</text>
</comment>
<sequence>MLGQTVSCTIYKRAWLKGVTSGIPIEVSTDTIKSNISGAKVTEAKRLKCVRNKEKVDSLSVVLQFDEEKMPERVYIGYVSYLVRAYVPPPVRCFKCQKYGHVAAVCKGNQRCARCSGNHEYGKCGQGTKQKCCNCGGEHSAGFGGCVAHKNAVKIQNVRIHEMSSYAEAIKKVKETEEGQGNGLTVQMNQHNRSSQSQHKGNEDFFKVGKVEFMTFLAEVINCAAQTVSRT</sequence>